<dbReference type="Proteomes" id="UP000010931">
    <property type="component" value="Unassembled WGS sequence"/>
</dbReference>
<dbReference type="Pfam" id="PF17227">
    <property type="entry name" value="DUF5302"/>
    <property type="match status" value="1"/>
</dbReference>
<keyword evidence="3" id="KW-1185">Reference proteome</keyword>
<dbReference type="InterPro" id="IPR035172">
    <property type="entry name" value="DUF5302"/>
</dbReference>
<feature type="region of interest" description="Disordered" evidence="1">
    <location>
        <begin position="1"/>
        <end position="84"/>
    </location>
</feature>
<evidence type="ECO:0008006" key="4">
    <source>
        <dbReference type="Google" id="ProtNLM"/>
    </source>
</evidence>
<evidence type="ECO:0000313" key="3">
    <source>
        <dbReference type="Proteomes" id="UP000010931"/>
    </source>
</evidence>
<dbReference type="AlphaFoldDB" id="L7ET43"/>
<proteinExistence type="predicted"/>
<dbReference type="GeneID" id="97403895"/>
<evidence type="ECO:0000256" key="1">
    <source>
        <dbReference type="SAM" id="MobiDB-lite"/>
    </source>
</evidence>
<gene>
    <name evidence="2" type="ORF">STRTUCAR8_09946</name>
</gene>
<dbReference type="EMBL" id="AEJB01000629">
    <property type="protein sequence ID" value="ELP62177.1"/>
    <property type="molecule type" value="Genomic_DNA"/>
</dbReference>
<evidence type="ECO:0000313" key="2">
    <source>
        <dbReference type="EMBL" id="ELP62177.1"/>
    </source>
</evidence>
<comment type="caution">
    <text evidence="2">The sequence shown here is derived from an EMBL/GenBank/DDBJ whole genome shotgun (WGS) entry which is preliminary data.</text>
</comment>
<name>L7ET43_STRT8</name>
<dbReference type="RefSeq" id="WP_006382917.1">
    <property type="nucleotide sequence ID" value="NZ_AEJB01000629.1"/>
</dbReference>
<dbReference type="PATRIC" id="fig|698760.3.peg.8865"/>
<feature type="compositionally biased region" description="Acidic residues" evidence="1">
    <location>
        <begin position="23"/>
        <end position="32"/>
    </location>
</feature>
<reference evidence="2 3" key="1">
    <citation type="journal article" date="2011" name="Plasmid">
        <title>Streptomyces turgidiscabies Car8 contains a modular pathogenicity island that shares virulence genes with other actinobacterial plant pathogens.</title>
        <authorList>
            <person name="Huguet-Tapia J.C."/>
            <person name="Badger J.H."/>
            <person name="Loria R."/>
            <person name="Pettis G.S."/>
        </authorList>
    </citation>
    <scope>NUCLEOTIDE SEQUENCE [LARGE SCALE GENOMIC DNA]</scope>
    <source>
        <strain evidence="2 3">Car8</strain>
    </source>
</reference>
<sequence length="84" mass="8788">MAAESPSPEGSEPVDGESAALAPDDEGQEDGQDDLKRKFREALARKRGQQADAVDGAANSDRSKIHGAHGPAASQRSFRRKSGG</sequence>
<protein>
    <recommendedName>
        <fullName evidence="4">DUF5302 domain-containing protein</fullName>
    </recommendedName>
</protein>
<organism evidence="2 3">
    <name type="scientific">Streptomyces turgidiscabies (strain Car8)</name>
    <dbReference type="NCBI Taxonomy" id="698760"/>
    <lineage>
        <taxon>Bacteria</taxon>
        <taxon>Bacillati</taxon>
        <taxon>Actinomycetota</taxon>
        <taxon>Actinomycetes</taxon>
        <taxon>Kitasatosporales</taxon>
        <taxon>Streptomycetaceae</taxon>
        <taxon>Streptomyces</taxon>
    </lineage>
</organism>
<feature type="compositionally biased region" description="Basic and acidic residues" evidence="1">
    <location>
        <begin position="33"/>
        <end position="44"/>
    </location>
</feature>
<dbReference type="STRING" id="85558.T45_04472"/>
<accession>L7ET43</accession>